<reference evidence="3" key="1">
    <citation type="journal article" date="2012" name="Nature">
        <title>A physical, genetic and functional sequence assembly of the barley genome.</title>
        <authorList>
            <consortium name="The International Barley Genome Sequencing Consortium"/>
            <person name="Mayer K.F."/>
            <person name="Waugh R."/>
            <person name="Brown J.W."/>
            <person name="Schulman A."/>
            <person name="Langridge P."/>
            <person name="Platzer M."/>
            <person name="Fincher G.B."/>
            <person name="Muehlbauer G.J."/>
            <person name="Sato K."/>
            <person name="Close T.J."/>
            <person name="Wise R.P."/>
            <person name="Stein N."/>
        </authorList>
    </citation>
    <scope>NUCLEOTIDE SEQUENCE [LARGE SCALE GENOMIC DNA]</scope>
    <source>
        <strain evidence="3">cv. Morex</strain>
    </source>
</reference>
<protein>
    <submittedName>
        <fullName evidence="2">Uncharacterized protein</fullName>
    </submittedName>
</protein>
<name>A0A8I6WSX4_HORVV</name>
<reference evidence="2" key="3">
    <citation type="submission" date="2022-01" db="UniProtKB">
        <authorList>
            <consortium name="EnsemblPlants"/>
        </authorList>
    </citation>
    <scope>IDENTIFICATION</scope>
    <source>
        <strain evidence="2">subsp. vulgare</strain>
    </source>
</reference>
<reference evidence="2" key="2">
    <citation type="submission" date="2020-10" db="EMBL/GenBank/DDBJ databases">
        <authorList>
            <person name="Scholz U."/>
            <person name="Mascher M."/>
            <person name="Fiebig A."/>
        </authorList>
    </citation>
    <scope>NUCLEOTIDE SEQUENCE [LARGE SCALE GENOMIC DNA]</scope>
    <source>
        <strain evidence="2">cv. Morex</strain>
    </source>
</reference>
<dbReference type="EnsemblPlants" id="HORVU.MOREX.r3.2HG0196320.1">
    <property type="protein sequence ID" value="HORVU.MOREX.r3.2HG0196320.1"/>
    <property type="gene ID" value="HORVU.MOREX.r3.2HG0196320"/>
</dbReference>
<keyword evidence="3" id="KW-1185">Reference proteome</keyword>
<evidence type="ECO:0000256" key="1">
    <source>
        <dbReference type="SAM" id="MobiDB-lite"/>
    </source>
</evidence>
<proteinExistence type="predicted"/>
<evidence type="ECO:0000313" key="2">
    <source>
        <dbReference type="EnsemblPlants" id="HORVU.MOREX.r3.2HG0196320.1"/>
    </source>
</evidence>
<feature type="region of interest" description="Disordered" evidence="1">
    <location>
        <begin position="1"/>
        <end position="21"/>
    </location>
</feature>
<dbReference type="AlphaFoldDB" id="A0A8I6WSX4"/>
<sequence>MAKPPRHTLTMPSAHPRGIPRRALPRAGAALFLVTLVGVALPMAVLHRAAVSRHSLEDPWGRYPLPLLAADDEEGAQGDDLVRQ</sequence>
<organism evidence="2 3">
    <name type="scientific">Hordeum vulgare subsp. vulgare</name>
    <name type="common">Domesticated barley</name>
    <dbReference type="NCBI Taxonomy" id="112509"/>
    <lineage>
        <taxon>Eukaryota</taxon>
        <taxon>Viridiplantae</taxon>
        <taxon>Streptophyta</taxon>
        <taxon>Embryophyta</taxon>
        <taxon>Tracheophyta</taxon>
        <taxon>Spermatophyta</taxon>
        <taxon>Magnoliopsida</taxon>
        <taxon>Liliopsida</taxon>
        <taxon>Poales</taxon>
        <taxon>Poaceae</taxon>
        <taxon>BOP clade</taxon>
        <taxon>Pooideae</taxon>
        <taxon>Triticodae</taxon>
        <taxon>Triticeae</taxon>
        <taxon>Hordeinae</taxon>
        <taxon>Hordeum</taxon>
    </lineage>
</organism>
<evidence type="ECO:0000313" key="3">
    <source>
        <dbReference type="Proteomes" id="UP000011116"/>
    </source>
</evidence>
<dbReference type="Proteomes" id="UP000011116">
    <property type="component" value="Chromosome 2H"/>
</dbReference>
<accession>A0A8I6WSX4</accession>
<dbReference type="Gramene" id="HORVU.MOREX.r3.2HG0196320.1">
    <property type="protein sequence ID" value="HORVU.MOREX.r3.2HG0196320.1"/>
    <property type="gene ID" value="HORVU.MOREX.r3.2HG0196320"/>
</dbReference>